<evidence type="ECO:0000256" key="7">
    <source>
        <dbReference type="ARBA" id="ARBA00049366"/>
    </source>
</evidence>
<gene>
    <name evidence="11" type="ORF">IG193_03410</name>
</gene>
<feature type="binding site" evidence="9">
    <location>
        <begin position="227"/>
        <end position="230"/>
    </location>
    <ligand>
        <name>substrate</name>
    </ligand>
</feature>
<evidence type="ECO:0000256" key="2">
    <source>
        <dbReference type="ARBA" id="ARBA00022670"/>
    </source>
</evidence>
<dbReference type="GO" id="GO:0004067">
    <property type="term" value="F:asparaginase activity"/>
    <property type="evidence" value="ECO:0007669"/>
    <property type="project" value="UniProtKB-EC"/>
</dbReference>
<dbReference type="Gene3D" id="3.60.20.30">
    <property type="entry name" value="(Glycosyl)asparaginase"/>
    <property type="match status" value="1"/>
</dbReference>
<dbReference type="PANTHER" id="PTHR10188">
    <property type="entry name" value="L-ASPARAGINASE"/>
    <property type="match status" value="1"/>
</dbReference>
<dbReference type="GO" id="GO:0008233">
    <property type="term" value="F:peptidase activity"/>
    <property type="evidence" value="ECO:0007669"/>
    <property type="project" value="UniProtKB-KW"/>
</dbReference>
<accession>A0A7L9FIR1</accession>
<organism evidence="11 12">
    <name type="scientific">Infirmifilum lucidum</name>
    <dbReference type="NCBI Taxonomy" id="2776706"/>
    <lineage>
        <taxon>Archaea</taxon>
        <taxon>Thermoproteota</taxon>
        <taxon>Thermoprotei</taxon>
        <taxon>Thermofilales</taxon>
        <taxon>Thermofilaceae</taxon>
        <taxon>Infirmifilum</taxon>
    </lineage>
</organism>
<feature type="binding site" evidence="9">
    <location>
        <begin position="204"/>
        <end position="207"/>
    </location>
    <ligand>
        <name>substrate</name>
    </ligand>
</feature>
<dbReference type="FunCoup" id="A0A7L9FIR1">
    <property type="interactions" value="37"/>
</dbReference>
<evidence type="ECO:0000256" key="10">
    <source>
        <dbReference type="PIRSR" id="PIRSR600246-3"/>
    </source>
</evidence>
<dbReference type="InParanoid" id="A0A7L9FIR1"/>
<keyword evidence="4" id="KW-0068">Autocatalytic cleavage</keyword>
<dbReference type="AlphaFoldDB" id="A0A7L9FIR1"/>
<dbReference type="InterPro" id="IPR029055">
    <property type="entry name" value="Ntn_hydrolases_N"/>
</dbReference>
<reference evidence="11 12" key="1">
    <citation type="submission" date="2020-10" db="EMBL/GenBank/DDBJ databases">
        <title>Thermofilum lucidum 3507LT sp. nov. a novel member of Thermofilaceae family isolated from Chile hot spring, and proposal of description order Thermofilales.</title>
        <authorList>
            <person name="Zayulina K.S."/>
            <person name="Elcheninov A.G."/>
            <person name="Toshchakov S.V."/>
            <person name="Kublanov I.V."/>
        </authorList>
    </citation>
    <scope>NUCLEOTIDE SEQUENCE [LARGE SCALE GENOMIC DNA]</scope>
    <source>
        <strain evidence="11 12">3507LT</strain>
    </source>
</reference>
<keyword evidence="12" id="KW-1185">Reference proteome</keyword>
<dbReference type="GeneID" id="59148912"/>
<dbReference type="SUPFAM" id="SSF56235">
    <property type="entry name" value="N-terminal nucleophile aminohydrolases (Ntn hydrolases)"/>
    <property type="match status" value="1"/>
</dbReference>
<evidence type="ECO:0000256" key="8">
    <source>
        <dbReference type="PIRSR" id="PIRSR600246-1"/>
    </source>
</evidence>
<dbReference type="PANTHER" id="PTHR10188:SF6">
    <property type="entry name" value="N(4)-(BETA-N-ACETYLGLUCOSAMINYL)-L-ASPARAGINASE"/>
    <property type="match status" value="1"/>
</dbReference>
<dbReference type="GO" id="GO:0006508">
    <property type="term" value="P:proteolysis"/>
    <property type="evidence" value="ECO:0007669"/>
    <property type="project" value="UniProtKB-KW"/>
</dbReference>
<dbReference type="RefSeq" id="WP_192819493.1">
    <property type="nucleotide sequence ID" value="NZ_CP062310.1"/>
</dbReference>
<evidence type="ECO:0000256" key="3">
    <source>
        <dbReference type="ARBA" id="ARBA00022801"/>
    </source>
</evidence>
<dbReference type="EMBL" id="CP062310">
    <property type="protein sequence ID" value="QOJ79521.1"/>
    <property type="molecule type" value="Genomic_DNA"/>
</dbReference>
<dbReference type="FunFam" id="3.60.20.30:FF:000001">
    <property type="entry name" value="Isoaspartyl peptidase/L-asparaginase"/>
    <property type="match status" value="1"/>
</dbReference>
<dbReference type="CDD" id="cd14950">
    <property type="entry name" value="Asparaginase_2_like_2"/>
    <property type="match status" value="1"/>
</dbReference>
<dbReference type="Pfam" id="PF01112">
    <property type="entry name" value="Asparaginase_2"/>
    <property type="match status" value="1"/>
</dbReference>
<evidence type="ECO:0000256" key="1">
    <source>
        <dbReference type="ARBA" id="ARBA00012920"/>
    </source>
</evidence>
<evidence type="ECO:0000256" key="5">
    <source>
        <dbReference type="ARBA" id="ARBA00030414"/>
    </source>
</evidence>
<keyword evidence="3" id="KW-0378">Hydrolase</keyword>
<evidence type="ECO:0000256" key="6">
    <source>
        <dbReference type="ARBA" id="ARBA00044776"/>
    </source>
</evidence>
<evidence type="ECO:0000313" key="11">
    <source>
        <dbReference type="EMBL" id="QOJ79521.1"/>
    </source>
</evidence>
<proteinExistence type="predicted"/>
<dbReference type="KEGG" id="thel:IG193_03410"/>
<sequence length="315" mass="33989">MTREVLVIHGGAGRFRPSILEERDKLEEALRTALSNGERALASGNALDAVEEAVKTMEDSGVFNAGKGAALNLLGEQELDASIMFGRDLSFGAVASVKYTWNAVSLARKVMERTDHVLLVGSGADRLAEILGFEVKPPPPEKLRERYLELSEKLKSSSYDLWRKNFEIARLFFSDTVGAVALDREGNLAAATSTGGLWLKFPGRVGDTPLPGAGVYAENGVVAVSATGIGEIIARYLAAARVAFKVESGLDVVQAVREVVDEVTRLFSERNTIGLIALDPRGNIGMSSNCEVFLRGYVVRGEQFRVAVLANEELS</sequence>
<comment type="catalytic activity">
    <reaction evidence="7">
        <text>L-asparagine + H2O = L-aspartate + NH4(+)</text>
        <dbReference type="Rhea" id="RHEA:21016"/>
        <dbReference type="ChEBI" id="CHEBI:15377"/>
        <dbReference type="ChEBI" id="CHEBI:28938"/>
        <dbReference type="ChEBI" id="CHEBI:29991"/>
        <dbReference type="ChEBI" id="CHEBI:58048"/>
        <dbReference type="EC" id="3.5.1.1"/>
    </reaction>
</comment>
<evidence type="ECO:0000256" key="9">
    <source>
        <dbReference type="PIRSR" id="PIRSR600246-2"/>
    </source>
</evidence>
<name>A0A7L9FIR1_9CREN</name>
<feature type="site" description="Cleavage; by autolysis" evidence="10">
    <location>
        <begin position="175"/>
        <end position="176"/>
    </location>
</feature>
<dbReference type="GO" id="GO:0005737">
    <property type="term" value="C:cytoplasm"/>
    <property type="evidence" value="ECO:0007669"/>
    <property type="project" value="TreeGrafter"/>
</dbReference>
<dbReference type="InterPro" id="IPR000246">
    <property type="entry name" value="Peptidase_T2"/>
</dbReference>
<keyword evidence="2" id="KW-0645">Protease</keyword>
<protein>
    <recommendedName>
        <fullName evidence="6">Plant-type L-asparaginase</fullName>
        <ecNumber evidence="1">3.5.1.1</ecNumber>
    </recommendedName>
    <alternativeName>
        <fullName evidence="5">L-asparagine amidohydrolase</fullName>
    </alternativeName>
</protein>
<evidence type="ECO:0000256" key="4">
    <source>
        <dbReference type="ARBA" id="ARBA00022813"/>
    </source>
</evidence>
<dbReference type="EC" id="3.5.1.1" evidence="1"/>
<dbReference type="Proteomes" id="UP000594121">
    <property type="component" value="Chromosome"/>
</dbReference>
<feature type="active site" description="Nucleophile" evidence="8">
    <location>
        <position position="176"/>
    </location>
</feature>
<evidence type="ECO:0000313" key="12">
    <source>
        <dbReference type="Proteomes" id="UP000594121"/>
    </source>
</evidence>